<dbReference type="PANTHER" id="PTHR30313:SF2">
    <property type="entry name" value="DNA PRIMASE"/>
    <property type="match status" value="1"/>
</dbReference>
<feature type="coiled-coil region" evidence="15">
    <location>
        <begin position="539"/>
        <end position="585"/>
    </location>
</feature>
<evidence type="ECO:0000256" key="7">
    <source>
        <dbReference type="ARBA" id="ARBA00022771"/>
    </source>
</evidence>
<dbReference type="SMART" id="SM00493">
    <property type="entry name" value="TOPRIM"/>
    <property type="match status" value="1"/>
</dbReference>
<evidence type="ECO:0000256" key="10">
    <source>
        <dbReference type="ARBA" id="ARBA00023125"/>
    </source>
</evidence>
<keyword evidence="9" id="KW-0460">Magnesium</keyword>
<comment type="function">
    <text evidence="12 13">RNA polymerase that catalyzes the synthesis of short RNA molecules used as primers for DNA polymerase during DNA replication.</text>
</comment>
<evidence type="ECO:0000256" key="1">
    <source>
        <dbReference type="ARBA" id="ARBA00022478"/>
    </source>
</evidence>
<comment type="similarity">
    <text evidence="12 13">Belongs to the DnaG primase family.</text>
</comment>
<dbReference type="InterPro" id="IPR013264">
    <property type="entry name" value="DNAG_N"/>
</dbReference>
<dbReference type="PATRIC" id="fig|1618663.3.peg.449"/>
<dbReference type="SUPFAM" id="SSF57783">
    <property type="entry name" value="Zinc beta-ribbon"/>
    <property type="match status" value="1"/>
</dbReference>
<evidence type="ECO:0000256" key="15">
    <source>
        <dbReference type="SAM" id="Coils"/>
    </source>
</evidence>
<dbReference type="InterPro" id="IPR002694">
    <property type="entry name" value="Znf_CHC2"/>
</dbReference>
<keyword evidence="8 12" id="KW-0862">Zinc</keyword>
<dbReference type="SUPFAM" id="SSF56731">
    <property type="entry name" value="DNA primase core"/>
    <property type="match status" value="1"/>
</dbReference>
<dbReference type="Pfam" id="PF08275">
    <property type="entry name" value="DNAG_N"/>
    <property type="match status" value="1"/>
</dbReference>
<dbReference type="Pfam" id="PF13155">
    <property type="entry name" value="Toprim_2"/>
    <property type="match status" value="1"/>
</dbReference>
<protein>
    <recommendedName>
        <fullName evidence="12 13">DNA primase</fullName>
        <ecNumber evidence="12">2.7.7.101</ecNumber>
    </recommendedName>
</protein>
<keyword evidence="7 12" id="KW-0863">Zinc-finger</keyword>
<dbReference type="InterPro" id="IPR036977">
    <property type="entry name" value="DNA_primase_Znf_CHC2"/>
</dbReference>
<dbReference type="InterPro" id="IPR006171">
    <property type="entry name" value="TOPRIM_dom"/>
</dbReference>
<sequence length="586" mass="66758">MKETELIKQKLDIAEFLRSYITLFPAGRNFKALCPFHPEKTPSFVVSPEKGIWHCFGCGEGGDAFKFLMRYENIEFPEALRFLAERAGVQLQNVNPAEQREFGVLYDMHVEAANFFRSELKKNQQSEEYLNSRKLLPSTVDEFSIGFAPGGDSLTLHLIKKGFDMHDISRAGLSQKSAQGLYRDKFERRIIFPIFNSTGKICAFAGRIFLEGDPSSAKYLNSPETPIYNKSKILYGFSHSKREIAETHSVFIVEGYMDFLMSWQSGVKNAVAVAGTALTRDHLQKLRRFADTVVMSFDNDEAGFRALERGMDIFGPFDFHVKAVDLDKYKDPAEACEENPEFLKKSIAAAAPAFQTLIKKFFPGGGNNADGDLPSKKRALRRLLEKIARMKSSIERERWLRELADKSDVRETTLTEELAEIGNEIGDRERENNEPARENPAQTKKTRVDLISERLLLMAFAKPEFSSILKTSCRDILPPAYFKALDGENAGQENNSQIYPNNEVERVELLKMKASSEFSDVPEDKLKKEFDELVRYLSIERLKDRREILRKDIQKSESAEDGDKLKKEAAEFHSVSKRINELQKNG</sequence>
<dbReference type="HAMAP" id="MF_00974">
    <property type="entry name" value="DNA_primase_DnaG"/>
    <property type="match status" value="1"/>
</dbReference>
<keyword evidence="1 12" id="KW-0240">DNA-directed RNA polymerase</keyword>
<evidence type="ECO:0000256" key="4">
    <source>
        <dbReference type="ARBA" id="ARBA00022695"/>
    </source>
</evidence>
<evidence type="ECO:0000313" key="19">
    <source>
        <dbReference type="Proteomes" id="UP000034727"/>
    </source>
</evidence>
<keyword evidence="2 12" id="KW-0639">Primosome</keyword>
<proteinExistence type="inferred from homology"/>
<evidence type="ECO:0000256" key="5">
    <source>
        <dbReference type="ARBA" id="ARBA00022705"/>
    </source>
</evidence>
<dbReference type="GO" id="GO:0003899">
    <property type="term" value="F:DNA-directed RNA polymerase activity"/>
    <property type="evidence" value="ECO:0007669"/>
    <property type="project" value="UniProtKB-UniRule"/>
</dbReference>
<dbReference type="SMART" id="SM00400">
    <property type="entry name" value="ZnF_CHCC"/>
    <property type="match status" value="1"/>
</dbReference>
<dbReference type="PANTHER" id="PTHR30313">
    <property type="entry name" value="DNA PRIMASE"/>
    <property type="match status" value="1"/>
</dbReference>
<evidence type="ECO:0000256" key="8">
    <source>
        <dbReference type="ARBA" id="ARBA00022833"/>
    </source>
</evidence>
<dbReference type="NCBIfam" id="TIGR01391">
    <property type="entry name" value="dnaG"/>
    <property type="match status" value="1"/>
</dbReference>
<keyword evidence="6 12" id="KW-0479">Metal-binding</keyword>
<dbReference type="GO" id="GO:0000428">
    <property type="term" value="C:DNA-directed RNA polymerase complex"/>
    <property type="evidence" value="ECO:0007669"/>
    <property type="project" value="UniProtKB-KW"/>
</dbReference>
<dbReference type="Proteomes" id="UP000034727">
    <property type="component" value="Unassembled WGS sequence"/>
</dbReference>
<feature type="region of interest" description="Disordered" evidence="16">
    <location>
        <begin position="423"/>
        <end position="445"/>
    </location>
</feature>
<keyword evidence="3 12" id="KW-0808">Transferase</keyword>
<dbReference type="EMBL" id="LCLJ01000018">
    <property type="protein sequence ID" value="KKU14706.1"/>
    <property type="molecule type" value="Genomic_DNA"/>
</dbReference>
<gene>
    <name evidence="12" type="primary">dnaG</name>
    <name evidence="18" type="ORF">UX22_C0018G0007</name>
</gene>
<evidence type="ECO:0000256" key="12">
    <source>
        <dbReference type="HAMAP-Rule" id="MF_00974"/>
    </source>
</evidence>
<dbReference type="CDD" id="cd03364">
    <property type="entry name" value="TOPRIM_DnaG_primases"/>
    <property type="match status" value="1"/>
</dbReference>
<comment type="catalytic activity">
    <reaction evidence="12">
        <text>ssDNA + n NTP = ssDNA/pppN(pN)n-1 hybrid + (n-1) diphosphate.</text>
        <dbReference type="EC" id="2.7.7.101"/>
    </reaction>
</comment>
<evidence type="ECO:0000256" key="2">
    <source>
        <dbReference type="ARBA" id="ARBA00022515"/>
    </source>
</evidence>
<dbReference type="AlphaFoldDB" id="A0A0G1N287"/>
<keyword evidence="10 12" id="KW-0238">DNA-binding</keyword>
<evidence type="ECO:0000256" key="13">
    <source>
        <dbReference type="PIRNR" id="PIRNR002811"/>
    </source>
</evidence>
<dbReference type="InterPro" id="IPR034151">
    <property type="entry name" value="TOPRIM_DnaG_bac"/>
</dbReference>
<organism evidence="18 19">
    <name type="scientific">Candidatus Jorgensenbacteria bacterium GW2011_GWA2_45_9</name>
    <dbReference type="NCBI Taxonomy" id="1618663"/>
    <lineage>
        <taxon>Bacteria</taxon>
        <taxon>Candidatus Joergenseniibacteriota</taxon>
    </lineage>
</organism>
<dbReference type="Gene3D" id="3.90.980.10">
    <property type="entry name" value="DNA primase, catalytic core, N-terminal domain"/>
    <property type="match status" value="1"/>
</dbReference>
<dbReference type="PIRSF" id="PIRSF002811">
    <property type="entry name" value="DnaG"/>
    <property type="match status" value="1"/>
</dbReference>
<evidence type="ECO:0000313" key="18">
    <source>
        <dbReference type="EMBL" id="KKU14706.1"/>
    </source>
</evidence>
<dbReference type="EC" id="2.7.7.101" evidence="12"/>
<evidence type="ECO:0000256" key="3">
    <source>
        <dbReference type="ARBA" id="ARBA00022679"/>
    </source>
</evidence>
<dbReference type="Gene3D" id="3.90.580.10">
    <property type="entry name" value="Zinc finger, CHC2-type domain"/>
    <property type="match status" value="1"/>
</dbReference>
<feature type="zinc finger region" description="CHC2-type" evidence="12 14">
    <location>
        <begin position="34"/>
        <end position="58"/>
    </location>
</feature>
<dbReference type="InterPro" id="IPR037068">
    <property type="entry name" value="DNA_primase_core_N_sf"/>
</dbReference>
<dbReference type="InterPro" id="IPR050219">
    <property type="entry name" value="DnaG_primase"/>
</dbReference>
<comment type="domain">
    <text evidence="12">Contains an N-terminal zinc-binding domain, a central core domain that contains the primase activity, and a C-terminal DnaB-binding domain.</text>
</comment>
<reference evidence="18 19" key="1">
    <citation type="journal article" date="2015" name="Nature">
        <title>rRNA introns, odd ribosomes, and small enigmatic genomes across a large radiation of phyla.</title>
        <authorList>
            <person name="Brown C.T."/>
            <person name="Hug L.A."/>
            <person name="Thomas B.C."/>
            <person name="Sharon I."/>
            <person name="Castelle C.J."/>
            <person name="Singh A."/>
            <person name="Wilkins M.J."/>
            <person name="Williams K.H."/>
            <person name="Banfield J.F."/>
        </authorList>
    </citation>
    <scope>NUCLEOTIDE SEQUENCE [LARGE SCALE GENOMIC DNA]</scope>
</reference>
<dbReference type="Pfam" id="PF01807">
    <property type="entry name" value="Zn_ribbon_DnaG"/>
    <property type="match status" value="1"/>
</dbReference>
<keyword evidence="4 12" id="KW-0548">Nucleotidyltransferase</keyword>
<keyword evidence="15" id="KW-0175">Coiled coil</keyword>
<dbReference type="GO" id="GO:0006269">
    <property type="term" value="P:DNA replication, synthesis of primer"/>
    <property type="evidence" value="ECO:0007669"/>
    <property type="project" value="UniProtKB-UniRule"/>
</dbReference>
<evidence type="ECO:0000256" key="14">
    <source>
        <dbReference type="PIRSR" id="PIRSR002811-1"/>
    </source>
</evidence>
<dbReference type="PROSITE" id="PS50880">
    <property type="entry name" value="TOPRIM"/>
    <property type="match status" value="1"/>
</dbReference>
<evidence type="ECO:0000256" key="6">
    <source>
        <dbReference type="ARBA" id="ARBA00022723"/>
    </source>
</evidence>
<feature type="compositionally biased region" description="Basic and acidic residues" evidence="16">
    <location>
        <begin position="425"/>
        <end position="437"/>
    </location>
</feature>
<name>A0A0G1N287_9BACT</name>
<dbReference type="GO" id="GO:0005737">
    <property type="term" value="C:cytoplasm"/>
    <property type="evidence" value="ECO:0007669"/>
    <property type="project" value="TreeGrafter"/>
</dbReference>
<keyword evidence="11 12" id="KW-0804">Transcription</keyword>
<feature type="domain" description="Toprim" evidence="17">
    <location>
        <begin position="248"/>
        <end position="329"/>
    </location>
</feature>
<accession>A0A0G1N287</accession>
<comment type="subunit">
    <text evidence="12">Monomer. Interacts with DnaB.</text>
</comment>
<dbReference type="Gene3D" id="3.40.1360.10">
    <property type="match status" value="1"/>
</dbReference>
<comment type="caution">
    <text evidence="18">The sequence shown here is derived from an EMBL/GenBank/DDBJ whole genome shotgun (WGS) entry which is preliminary data.</text>
</comment>
<keyword evidence="5 12" id="KW-0235">DNA replication</keyword>
<evidence type="ECO:0000256" key="9">
    <source>
        <dbReference type="ARBA" id="ARBA00022842"/>
    </source>
</evidence>
<evidence type="ECO:0000259" key="17">
    <source>
        <dbReference type="PROSITE" id="PS50880"/>
    </source>
</evidence>
<comment type="cofactor">
    <cofactor evidence="12 13 14">
        <name>Zn(2+)</name>
        <dbReference type="ChEBI" id="CHEBI:29105"/>
    </cofactor>
    <text evidence="12 13 14">Binds 1 zinc ion per monomer.</text>
</comment>
<dbReference type="GO" id="GO:0008270">
    <property type="term" value="F:zinc ion binding"/>
    <property type="evidence" value="ECO:0007669"/>
    <property type="project" value="UniProtKB-UniRule"/>
</dbReference>
<dbReference type="InterPro" id="IPR006295">
    <property type="entry name" value="DNA_primase_DnaG"/>
</dbReference>
<dbReference type="GO" id="GO:1990077">
    <property type="term" value="C:primosome complex"/>
    <property type="evidence" value="ECO:0007669"/>
    <property type="project" value="UniProtKB-KW"/>
</dbReference>
<dbReference type="FunFam" id="3.90.580.10:FF:000001">
    <property type="entry name" value="DNA primase"/>
    <property type="match status" value="1"/>
</dbReference>
<dbReference type="GO" id="GO:0003677">
    <property type="term" value="F:DNA binding"/>
    <property type="evidence" value="ECO:0007669"/>
    <property type="project" value="UniProtKB-KW"/>
</dbReference>
<dbReference type="InterPro" id="IPR030846">
    <property type="entry name" value="DnaG_bac"/>
</dbReference>
<evidence type="ECO:0000256" key="11">
    <source>
        <dbReference type="ARBA" id="ARBA00023163"/>
    </source>
</evidence>
<evidence type="ECO:0000256" key="16">
    <source>
        <dbReference type="SAM" id="MobiDB-lite"/>
    </source>
</evidence>